<feature type="region of interest" description="Disordered" evidence="5">
    <location>
        <begin position="1"/>
        <end position="20"/>
    </location>
</feature>
<keyword evidence="6" id="KW-0472">Membrane</keyword>
<feature type="compositionally biased region" description="Polar residues" evidence="5">
    <location>
        <begin position="1"/>
        <end position="15"/>
    </location>
</feature>
<evidence type="ECO:0000256" key="2">
    <source>
        <dbReference type="ARBA" id="ARBA00022525"/>
    </source>
</evidence>
<keyword evidence="2" id="KW-0964">Secreted</keyword>
<proteinExistence type="predicted"/>
<sequence>MFDDNTPNNSTQVPTNLPVAEPDDIFSSIDDSAALPSVGASVPSLDPTIARGDFVTNNNPQMTTKPVNSALDAGVLKPKLDNEISSPPPVDDMFGVVDNSVSSYNNENNIPNLDSQPPIASAPVQPVNDFSVNNNYNNQTSTNSNTPPYNTVLPPSDIPINDNQSKSVSQLSEPIGSKKIIIWIVVLVVVLILGSGSAWIYFSYIKNNANNNAIVQPVVDNNSNTNNIVNDVVVPPIIDNIQENTTTNNNLNQEIIVGEPLDTDGDGLDDIREADIGIDPLNWDTDGDGLSDADEIVIWKTDPLNSDTDGDTFGDGAEIKNGYSPTGPGKLFEPPLVTTDQGDISGVSSTTVPQ</sequence>
<accession>A0A2M7R9N2</accession>
<name>A0A2M7R9N2_9BACT</name>
<protein>
    <submittedName>
        <fullName evidence="7">Uncharacterized protein</fullName>
    </submittedName>
</protein>
<feature type="compositionally biased region" description="Polar residues" evidence="5">
    <location>
        <begin position="105"/>
        <end position="115"/>
    </location>
</feature>
<evidence type="ECO:0000256" key="5">
    <source>
        <dbReference type="SAM" id="MobiDB-lite"/>
    </source>
</evidence>
<feature type="compositionally biased region" description="Low complexity" evidence="5">
    <location>
        <begin position="133"/>
        <end position="151"/>
    </location>
</feature>
<keyword evidence="6" id="KW-1133">Transmembrane helix</keyword>
<dbReference type="AlphaFoldDB" id="A0A2M7R9N2"/>
<evidence type="ECO:0000256" key="6">
    <source>
        <dbReference type="SAM" id="Phobius"/>
    </source>
</evidence>
<gene>
    <name evidence="7" type="ORF">COY69_01535</name>
</gene>
<evidence type="ECO:0000256" key="4">
    <source>
        <dbReference type="ARBA" id="ARBA00022837"/>
    </source>
</evidence>
<evidence type="ECO:0000256" key="1">
    <source>
        <dbReference type="ARBA" id="ARBA00004613"/>
    </source>
</evidence>
<comment type="subcellular location">
    <subcellularLocation>
        <location evidence="1">Secreted</location>
    </subcellularLocation>
</comment>
<dbReference type="Proteomes" id="UP000229449">
    <property type="component" value="Unassembled WGS sequence"/>
</dbReference>
<keyword evidence="6" id="KW-0812">Transmembrane</keyword>
<keyword evidence="4" id="KW-0106">Calcium</keyword>
<evidence type="ECO:0000313" key="8">
    <source>
        <dbReference type="Proteomes" id="UP000229449"/>
    </source>
</evidence>
<feature type="transmembrane region" description="Helical" evidence="6">
    <location>
        <begin position="180"/>
        <end position="202"/>
    </location>
</feature>
<keyword evidence="3" id="KW-0732">Signal</keyword>
<organism evidence="7 8">
    <name type="scientific">Candidatus Magasanikbacteria bacterium CG_4_10_14_0_8_um_filter_32_14</name>
    <dbReference type="NCBI Taxonomy" id="1974640"/>
    <lineage>
        <taxon>Bacteria</taxon>
        <taxon>Candidatus Magasanikiibacteriota</taxon>
    </lineage>
</organism>
<feature type="compositionally biased region" description="Polar residues" evidence="5">
    <location>
        <begin position="338"/>
        <end position="354"/>
    </location>
</feature>
<evidence type="ECO:0000313" key="7">
    <source>
        <dbReference type="EMBL" id="PIY93450.1"/>
    </source>
</evidence>
<dbReference type="EMBL" id="PFMA01000039">
    <property type="protein sequence ID" value="PIY93450.1"/>
    <property type="molecule type" value="Genomic_DNA"/>
</dbReference>
<feature type="region of interest" description="Disordered" evidence="5">
    <location>
        <begin position="105"/>
        <end position="165"/>
    </location>
</feature>
<feature type="region of interest" description="Disordered" evidence="5">
    <location>
        <begin position="302"/>
        <end position="354"/>
    </location>
</feature>
<dbReference type="Pfam" id="PF18884">
    <property type="entry name" value="TSP3_bac"/>
    <property type="match status" value="2"/>
</dbReference>
<comment type="caution">
    <text evidence="7">The sequence shown here is derived from an EMBL/GenBank/DDBJ whole genome shotgun (WGS) entry which is preliminary data.</text>
</comment>
<reference evidence="8" key="1">
    <citation type="submission" date="2017-09" db="EMBL/GenBank/DDBJ databases">
        <title>Depth-based differentiation of microbial function through sediment-hosted aquifers and enrichment of novel symbionts in the deep terrestrial subsurface.</title>
        <authorList>
            <person name="Probst A.J."/>
            <person name="Ladd B."/>
            <person name="Jarett J.K."/>
            <person name="Geller-Mcgrath D.E."/>
            <person name="Sieber C.M.K."/>
            <person name="Emerson J.B."/>
            <person name="Anantharaman K."/>
            <person name="Thomas B.C."/>
            <person name="Malmstrom R."/>
            <person name="Stieglmeier M."/>
            <person name="Klingl A."/>
            <person name="Woyke T."/>
            <person name="Ryan C.M."/>
            <person name="Banfield J.F."/>
        </authorList>
    </citation>
    <scope>NUCLEOTIDE SEQUENCE [LARGE SCALE GENOMIC DNA]</scope>
</reference>
<dbReference type="InterPro" id="IPR059100">
    <property type="entry name" value="TSP3_bac"/>
</dbReference>
<evidence type="ECO:0000256" key="3">
    <source>
        <dbReference type="ARBA" id="ARBA00022729"/>
    </source>
</evidence>